<comment type="caution">
    <text evidence="4">The sequence shown here is derived from an EMBL/GenBank/DDBJ whole genome shotgun (WGS) entry which is preliminary data.</text>
</comment>
<dbReference type="Pfam" id="PF14883">
    <property type="entry name" value="GHL13"/>
    <property type="match status" value="1"/>
</dbReference>
<evidence type="ECO:0000256" key="2">
    <source>
        <dbReference type="SAM" id="SignalP"/>
    </source>
</evidence>
<accession>A0A0A0F1X8</accession>
<dbReference type="STRING" id="913325.N799_07245"/>
<protein>
    <submittedName>
        <fullName evidence="4">Hemin storage protein</fullName>
    </submittedName>
</protein>
<keyword evidence="1 2" id="KW-0732">Signal</keyword>
<dbReference type="PANTHER" id="PTHR34216">
    <property type="match status" value="1"/>
</dbReference>
<evidence type="ECO:0000313" key="4">
    <source>
        <dbReference type="EMBL" id="KGM55367.1"/>
    </source>
</evidence>
<dbReference type="SUPFAM" id="SSF88713">
    <property type="entry name" value="Glycoside hydrolase/deacetylase"/>
    <property type="match status" value="1"/>
</dbReference>
<evidence type="ECO:0000259" key="3">
    <source>
        <dbReference type="PROSITE" id="PS51677"/>
    </source>
</evidence>
<dbReference type="Proteomes" id="UP000029989">
    <property type="component" value="Unassembled WGS sequence"/>
</dbReference>
<dbReference type="AlphaFoldDB" id="A0A0A0F1X8"/>
<evidence type="ECO:0000256" key="1">
    <source>
        <dbReference type="ARBA" id="ARBA00022729"/>
    </source>
</evidence>
<proteinExistence type="predicted"/>
<dbReference type="PANTHER" id="PTHR34216:SF7">
    <property type="entry name" value="POLY-BETA-1,6-N-ACETYL-D-GLUCOSAMINE N-DEACETYLASE"/>
    <property type="match status" value="1"/>
</dbReference>
<keyword evidence="5" id="KW-1185">Reference proteome</keyword>
<dbReference type="Pfam" id="PF01522">
    <property type="entry name" value="Polysacc_deac_1"/>
    <property type="match status" value="1"/>
</dbReference>
<feature type="domain" description="NodB homology" evidence="3">
    <location>
        <begin position="91"/>
        <end position="336"/>
    </location>
</feature>
<dbReference type="PROSITE" id="PS51677">
    <property type="entry name" value="NODB"/>
    <property type="match status" value="1"/>
</dbReference>
<dbReference type="GO" id="GO:0043708">
    <property type="term" value="P:cell adhesion involved in biofilm formation"/>
    <property type="evidence" value="ECO:0007669"/>
    <property type="project" value="InterPro"/>
</dbReference>
<dbReference type="InterPro" id="IPR002509">
    <property type="entry name" value="NODB_dom"/>
</dbReference>
<dbReference type="GO" id="GO:0005975">
    <property type="term" value="P:carbohydrate metabolic process"/>
    <property type="evidence" value="ECO:0007669"/>
    <property type="project" value="InterPro"/>
</dbReference>
<name>A0A0A0F1X8_9GAMM</name>
<dbReference type="Gene3D" id="3.20.20.80">
    <property type="entry name" value="Glycosidases"/>
    <property type="match status" value="1"/>
</dbReference>
<feature type="signal peptide" evidence="2">
    <location>
        <begin position="1"/>
        <end position="28"/>
    </location>
</feature>
<gene>
    <name evidence="4" type="ORF">N799_07245</name>
</gene>
<sequence length="627" mass="69058">MARTHPCIRLLLAFALVLGGLSAAPASASLLVLSYHDIRDDVARHGDADAYATSTQNFAAHLDWLHGNGYVAVDLDDLEAASRGERPLPERAVLITIDDGLRSAYTHAFPLLRAYGFPAVVAPVTGWVDLPTGEHVNYAGPASHDGDDFLTWAQLREMQASGLVEVASHTHGMHYGARSNPQGNLIPAAVTRTYDPGSGRHETEAEYLARVRADLAASVAAIKRELGQPPRAVIWPYAAYSQRTNALADDLGMRISFDLVGAAQERLAGADLHGLARLLVVGNPDVVELVAELRDTPDSVDPMRAVQVDLDYIHDPDPAQVERNLDALIERMYRVRPSHVFLQAFADPDGDGAADALYFPNRHLPMRADLFNRVAWQLSTRAHVQVHAWLPVLAFRPAHAEALALPGRDPDEVFRLDPTNPVVRRLVADIYEDLAIASPIAGLHFHDDALLREGELPALFPHDPAARTAYLVDFTRELHRAAERWRPKLATSRNLFARPVLEPRSEAWFAQSLPAFLRAYDYTVVMAMPWMERGGDPEAWLDRLATQVAATPGALDRTVFQLQTVDWRASGDEAQVPGAGIVDTGLRLQAQGVRHLAYYPDDFLRDHPPLDTAREAISARSFPYPEP</sequence>
<organism evidence="4 5">
    <name type="scientific">Lysobacter arseniciresistens ZS79</name>
    <dbReference type="NCBI Taxonomy" id="913325"/>
    <lineage>
        <taxon>Bacteria</taxon>
        <taxon>Pseudomonadati</taxon>
        <taxon>Pseudomonadota</taxon>
        <taxon>Gammaproteobacteria</taxon>
        <taxon>Lysobacterales</taxon>
        <taxon>Lysobacteraceae</taxon>
        <taxon>Novilysobacter</taxon>
    </lineage>
</organism>
<feature type="chain" id="PRO_5001962766" evidence="2">
    <location>
        <begin position="29"/>
        <end position="627"/>
    </location>
</feature>
<dbReference type="RefSeq" id="WP_036211747.1">
    <property type="nucleotide sequence ID" value="NZ_AVPT01000019.1"/>
</dbReference>
<dbReference type="InterPro" id="IPR011330">
    <property type="entry name" value="Glyco_hydro/deAcase_b/a-brl"/>
</dbReference>
<dbReference type="InterPro" id="IPR023854">
    <property type="entry name" value="PGA_deacetylase_PgaB"/>
</dbReference>
<dbReference type="Gene3D" id="3.20.20.370">
    <property type="entry name" value="Glycoside hydrolase/deacetylase"/>
    <property type="match status" value="1"/>
</dbReference>
<dbReference type="InterPro" id="IPR051398">
    <property type="entry name" value="Polysacch_Deacetylase"/>
</dbReference>
<dbReference type="NCBIfam" id="TIGR03938">
    <property type="entry name" value="deacetyl_PgaB"/>
    <property type="match status" value="1"/>
</dbReference>
<dbReference type="GO" id="GO:0016810">
    <property type="term" value="F:hydrolase activity, acting on carbon-nitrogen (but not peptide) bonds"/>
    <property type="evidence" value="ECO:0007669"/>
    <property type="project" value="InterPro"/>
</dbReference>
<dbReference type="eggNOG" id="COG0726">
    <property type="taxonomic scope" value="Bacteria"/>
</dbReference>
<dbReference type="InterPro" id="IPR032772">
    <property type="entry name" value="PGA_deacetylase_PgaB_C"/>
</dbReference>
<dbReference type="EMBL" id="AVPT01000019">
    <property type="protein sequence ID" value="KGM55367.1"/>
    <property type="molecule type" value="Genomic_DNA"/>
</dbReference>
<dbReference type="OrthoDB" id="9814639at2"/>
<reference evidence="4 5" key="1">
    <citation type="journal article" date="2015" name="Stand. Genomic Sci.">
        <title>Genomic information of the arsenic-resistant bacterium Lysobacter arseniciresistens type strain ZS79(T) and comparison of Lysobacter draft genomes.</title>
        <authorList>
            <person name="Liu L."/>
            <person name="Zhang S."/>
            <person name="Luo M."/>
            <person name="Wang G."/>
        </authorList>
    </citation>
    <scope>NUCLEOTIDE SEQUENCE [LARGE SCALE GENOMIC DNA]</scope>
    <source>
        <strain evidence="4 5">ZS79</strain>
    </source>
</reference>
<evidence type="ECO:0000313" key="5">
    <source>
        <dbReference type="Proteomes" id="UP000029989"/>
    </source>
</evidence>